<evidence type="ECO:0000313" key="2">
    <source>
        <dbReference type="EMBL" id="JAH27417.1"/>
    </source>
</evidence>
<evidence type="ECO:0000256" key="1">
    <source>
        <dbReference type="SAM" id="MobiDB-lite"/>
    </source>
</evidence>
<proteinExistence type="predicted"/>
<reference evidence="2" key="1">
    <citation type="submission" date="2014-11" db="EMBL/GenBank/DDBJ databases">
        <authorList>
            <person name="Amaro Gonzalez C."/>
        </authorList>
    </citation>
    <scope>NUCLEOTIDE SEQUENCE</scope>
</reference>
<reference evidence="2" key="2">
    <citation type="journal article" date="2015" name="Fish Shellfish Immunol.">
        <title>Early steps in the European eel (Anguilla anguilla)-Vibrio vulnificus interaction in the gills: Role of the RtxA13 toxin.</title>
        <authorList>
            <person name="Callol A."/>
            <person name="Pajuelo D."/>
            <person name="Ebbesson L."/>
            <person name="Teles M."/>
            <person name="MacKenzie S."/>
            <person name="Amaro C."/>
        </authorList>
    </citation>
    <scope>NUCLEOTIDE SEQUENCE</scope>
</reference>
<feature type="compositionally biased region" description="Basic residues" evidence="1">
    <location>
        <begin position="1"/>
        <end position="17"/>
    </location>
</feature>
<accession>A0A0E9RF44</accession>
<sequence length="25" mass="3058">MEKCRKNPAYRQKKQKRTVISFAMD</sequence>
<dbReference type="EMBL" id="GBXM01081160">
    <property type="protein sequence ID" value="JAH27417.1"/>
    <property type="molecule type" value="Transcribed_RNA"/>
</dbReference>
<name>A0A0E9RF44_ANGAN</name>
<feature type="region of interest" description="Disordered" evidence="1">
    <location>
        <begin position="1"/>
        <end position="25"/>
    </location>
</feature>
<dbReference type="AlphaFoldDB" id="A0A0E9RF44"/>
<organism evidence="2">
    <name type="scientific">Anguilla anguilla</name>
    <name type="common">European freshwater eel</name>
    <name type="synonym">Muraena anguilla</name>
    <dbReference type="NCBI Taxonomy" id="7936"/>
    <lineage>
        <taxon>Eukaryota</taxon>
        <taxon>Metazoa</taxon>
        <taxon>Chordata</taxon>
        <taxon>Craniata</taxon>
        <taxon>Vertebrata</taxon>
        <taxon>Euteleostomi</taxon>
        <taxon>Actinopterygii</taxon>
        <taxon>Neopterygii</taxon>
        <taxon>Teleostei</taxon>
        <taxon>Anguilliformes</taxon>
        <taxon>Anguillidae</taxon>
        <taxon>Anguilla</taxon>
    </lineage>
</organism>
<protein>
    <submittedName>
        <fullName evidence="2">Uncharacterized protein</fullName>
    </submittedName>
</protein>